<keyword evidence="2 5" id="KW-0812">Transmembrane</keyword>
<feature type="transmembrane region" description="Helical" evidence="5">
    <location>
        <begin position="523"/>
        <end position="545"/>
    </location>
</feature>
<evidence type="ECO:0000313" key="6">
    <source>
        <dbReference type="EMBL" id="KAJ1913978.1"/>
    </source>
</evidence>
<evidence type="ECO:0000313" key="7">
    <source>
        <dbReference type="Proteomes" id="UP001150538"/>
    </source>
</evidence>
<reference evidence="6" key="1">
    <citation type="submission" date="2022-07" db="EMBL/GenBank/DDBJ databases">
        <title>Phylogenomic reconstructions and comparative analyses of Kickxellomycotina fungi.</title>
        <authorList>
            <person name="Reynolds N.K."/>
            <person name="Stajich J.E."/>
            <person name="Barry K."/>
            <person name="Grigoriev I.V."/>
            <person name="Crous P."/>
            <person name="Smith M.E."/>
        </authorList>
    </citation>
    <scope>NUCLEOTIDE SEQUENCE</scope>
    <source>
        <strain evidence="6">NBRC 100468</strain>
    </source>
</reference>
<feature type="transmembrane region" description="Helical" evidence="5">
    <location>
        <begin position="491"/>
        <end position="511"/>
    </location>
</feature>
<dbReference type="Pfam" id="PF03547">
    <property type="entry name" value="Mem_trans"/>
    <property type="match status" value="2"/>
</dbReference>
<feature type="transmembrane region" description="Helical" evidence="5">
    <location>
        <begin position="447"/>
        <end position="471"/>
    </location>
</feature>
<dbReference type="OrthoDB" id="191139at2759"/>
<feature type="transmembrane region" description="Helical" evidence="5">
    <location>
        <begin position="74"/>
        <end position="92"/>
    </location>
</feature>
<dbReference type="GO" id="GO:0016020">
    <property type="term" value="C:membrane"/>
    <property type="evidence" value="ECO:0007669"/>
    <property type="project" value="UniProtKB-SubCell"/>
</dbReference>
<organism evidence="6 7">
    <name type="scientific">Mycoemilia scoparia</name>
    <dbReference type="NCBI Taxonomy" id="417184"/>
    <lineage>
        <taxon>Eukaryota</taxon>
        <taxon>Fungi</taxon>
        <taxon>Fungi incertae sedis</taxon>
        <taxon>Zoopagomycota</taxon>
        <taxon>Kickxellomycotina</taxon>
        <taxon>Kickxellomycetes</taxon>
        <taxon>Kickxellales</taxon>
        <taxon>Kickxellaceae</taxon>
        <taxon>Mycoemilia</taxon>
    </lineage>
</organism>
<dbReference type="Proteomes" id="UP001150538">
    <property type="component" value="Unassembled WGS sequence"/>
</dbReference>
<name>A0A9W7ZPS5_9FUNG</name>
<keyword evidence="3 5" id="KW-1133">Transmembrane helix</keyword>
<gene>
    <name evidence="6" type="ORF">H4219_004978</name>
</gene>
<dbReference type="AlphaFoldDB" id="A0A9W7ZPS5"/>
<sequence>MIDLSYFLTAAQAVVETVLVALPGYYLTKHGALSQKSIREISSLNLKILTPCLLFTKIVQSANLAMLMRLWIEPLTYMIYTAVGLGFAWSMAKKFKLGYFYSRLVEVSVMFNNCNTLPYALIYSIATSPSSSFLLRDENDTPEALGLRGITYAVVFGLVNNIMRWSLGMVWLQPPSRPSSSAASITSSVEEEATAAAMTFGQDNNCEANQTESSPLLSYAPGFTTTPSAATGTNVREGRWIYSQSTPHHSYYSCLSGLKSSIASCVKGTIEMLLSPPIFCLLLGLVVIAIPPLQHLVSDRTSPFHSLWAALNMISDTAIPVTIITLGAQLGLPTDEGSNDKERCYNEETQNYQSVIVASPAESNTAAHSPSTSAVCTQGLSLNNSGEQTPLDVMSQLPPSTATTAMCGGHHHLRSFTKTKKAGSITAASITSTTDTKVIVTKRDRTVGIAIILIGRYLVVPTFAVVCLVLTKYLWPASTILEQFSSDPILLLVLLILSACPPAVNLIMITQSLGMMEQESAEILMWSYLSAIFVLAIEMSGFLWLTRVITGH</sequence>
<feature type="transmembrane region" description="Helical" evidence="5">
    <location>
        <begin position="104"/>
        <end position="125"/>
    </location>
</feature>
<comment type="caution">
    <text evidence="6">The sequence shown here is derived from an EMBL/GenBank/DDBJ whole genome shotgun (WGS) entry which is preliminary data.</text>
</comment>
<dbReference type="PANTHER" id="PTHR31794:SF2">
    <property type="entry name" value="AUXIN EFFLUX TRANSPORTER FAMILY PROTEIN (EUROFUNG)"/>
    <property type="match status" value="1"/>
</dbReference>
<dbReference type="PANTHER" id="PTHR31794">
    <property type="entry name" value="AUXIN EFFLUX TRANSPORTER FAMILY PROTEIN (EUROFUNG)"/>
    <property type="match status" value="1"/>
</dbReference>
<dbReference type="GO" id="GO:0055085">
    <property type="term" value="P:transmembrane transport"/>
    <property type="evidence" value="ECO:0007669"/>
    <property type="project" value="InterPro"/>
</dbReference>
<feature type="transmembrane region" description="Helical" evidence="5">
    <location>
        <begin position="313"/>
        <end position="332"/>
    </location>
</feature>
<comment type="subcellular location">
    <subcellularLocation>
        <location evidence="1">Membrane</location>
        <topology evidence="1">Multi-pass membrane protein</topology>
    </subcellularLocation>
</comment>
<dbReference type="InterPro" id="IPR004776">
    <property type="entry name" value="Mem_transp_PIN-like"/>
</dbReference>
<feature type="transmembrane region" description="Helical" evidence="5">
    <location>
        <begin position="145"/>
        <end position="163"/>
    </location>
</feature>
<evidence type="ECO:0000256" key="1">
    <source>
        <dbReference type="ARBA" id="ARBA00004141"/>
    </source>
</evidence>
<evidence type="ECO:0000256" key="3">
    <source>
        <dbReference type="ARBA" id="ARBA00022989"/>
    </source>
</evidence>
<keyword evidence="7" id="KW-1185">Reference proteome</keyword>
<keyword evidence="4 5" id="KW-0472">Membrane</keyword>
<evidence type="ECO:0000256" key="5">
    <source>
        <dbReference type="SAM" id="Phobius"/>
    </source>
</evidence>
<proteinExistence type="predicted"/>
<accession>A0A9W7ZPS5</accession>
<dbReference type="GO" id="GO:0005783">
    <property type="term" value="C:endoplasmic reticulum"/>
    <property type="evidence" value="ECO:0007669"/>
    <property type="project" value="TreeGrafter"/>
</dbReference>
<feature type="transmembrane region" description="Helical" evidence="5">
    <location>
        <begin position="6"/>
        <end position="27"/>
    </location>
</feature>
<protein>
    <recommendedName>
        <fullName evidence="8">Auxin efflux carrier</fullName>
    </recommendedName>
</protein>
<evidence type="ECO:0008006" key="8">
    <source>
        <dbReference type="Google" id="ProtNLM"/>
    </source>
</evidence>
<feature type="transmembrane region" description="Helical" evidence="5">
    <location>
        <begin position="273"/>
        <end position="293"/>
    </location>
</feature>
<evidence type="ECO:0000256" key="4">
    <source>
        <dbReference type="ARBA" id="ARBA00023136"/>
    </source>
</evidence>
<evidence type="ECO:0000256" key="2">
    <source>
        <dbReference type="ARBA" id="ARBA00022692"/>
    </source>
</evidence>
<dbReference type="EMBL" id="JANBPU010000226">
    <property type="protein sequence ID" value="KAJ1913978.1"/>
    <property type="molecule type" value="Genomic_DNA"/>
</dbReference>